<evidence type="ECO:0000256" key="6">
    <source>
        <dbReference type="ARBA" id="ARBA00022801"/>
    </source>
</evidence>
<dbReference type="EC" id="3.4.23.36" evidence="9"/>
<keyword evidence="7 9" id="KW-1133">Transmembrane helix</keyword>
<feature type="transmembrane region" description="Helical" evidence="9">
    <location>
        <begin position="95"/>
        <end position="116"/>
    </location>
</feature>
<proteinExistence type="inferred from homology"/>
<dbReference type="Pfam" id="PF01252">
    <property type="entry name" value="Peptidase_A8"/>
    <property type="match status" value="1"/>
</dbReference>
<evidence type="ECO:0000256" key="4">
    <source>
        <dbReference type="ARBA" id="ARBA00022692"/>
    </source>
</evidence>
<keyword evidence="12" id="KW-1185">Reference proteome</keyword>
<evidence type="ECO:0000256" key="10">
    <source>
        <dbReference type="RuleBase" id="RU004181"/>
    </source>
</evidence>
<evidence type="ECO:0000256" key="8">
    <source>
        <dbReference type="ARBA" id="ARBA00023136"/>
    </source>
</evidence>
<evidence type="ECO:0000256" key="2">
    <source>
        <dbReference type="ARBA" id="ARBA00022475"/>
    </source>
</evidence>
<dbReference type="InterPro" id="IPR001872">
    <property type="entry name" value="Peptidase_A8"/>
</dbReference>
<comment type="subcellular location">
    <subcellularLocation>
        <location evidence="9">Cell membrane</location>
        <topology evidence="9">Multi-pass membrane protein</topology>
    </subcellularLocation>
</comment>
<comment type="caution">
    <text evidence="9">Lacks conserved residue(s) required for the propagation of feature annotation.</text>
</comment>
<evidence type="ECO:0000256" key="5">
    <source>
        <dbReference type="ARBA" id="ARBA00022750"/>
    </source>
</evidence>
<keyword evidence="3 9" id="KW-0645">Protease</keyword>
<comment type="catalytic activity">
    <reaction evidence="9">
        <text>Release of signal peptides from bacterial membrane prolipoproteins. Hydrolyzes -Xaa-Yaa-Zaa-|-(S,diacylglyceryl)Cys-, in which Xaa is hydrophobic (preferably Leu), and Yaa (Ala or Ser) and Zaa (Gly or Ala) have small, neutral side chains.</text>
        <dbReference type="EC" id="3.4.23.36"/>
    </reaction>
</comment>
<comment type="function">
    <text evidence="9">This protein specifically catalyzes the removal of signal peptides from prolipoproteins.</text>
</comment>
<comment type="pathway">
    <text evidence="9">Protein modification; lipoprotein biosynthesis (signal peptide cleavage).</text>
</comment>
<sequence>MSWRPSFPIALALLFALLLTDLLLKAWAAQNLVNTPVRPLIPGLLSLTYTLNPGIAWGLLSGLTVPLAVLRLAVGLGLILTLWRGRPHPKLALSLALIAAGALGNAVDGLTRGSVVDYLSSPLLDRFSQRLSAQPFPVFNLADVLVLLGVAALLLASARRTPTPPTALTQTQPKGES</sequence>
<feature type="active site" evidence="9">
    <location>
        <position position="143"/>
    </location>
</feature>
<feature type="transmembrane region" description="Helical" evidence="9">
    <location>
        <begin position="136"/>
        <end position="156"/>
    </location>
</feature>
<evidence type="ECO:0000256" key="7">
    <source>
        <dbReference type="ARBA" id="ARBA00022989"/>
    </source>
</evidence>
<dbReference type="EMBL" id="JBHRZF010000203">
    <property type="protein sequence ID" value="MFC3862560.1"/>
    <property type="molecule type" value="Genomic_DNA"/>
</dbReference>
<keyword evidence="5 9" id="KW-0064">Aspartyl protease</keyword>
<evidence type="ECO:0000313" key="11">
    <source>
        <dbReference type="EMBL" id="MFC3862560.1"/>
    </source>
</evidence>
<dbReference type="HAMAP" id="MF_00161">
    <property type="entry name" value="LspA"/>
    <property type="match status" value="1"/>
</dbReference>
<keyword evidence="2 9" id="KW-1003">Cell membrane</keyword>
<comment type="caution">
    <text evidence="11">The sequence shown here is derived from an EMBL/GenBank/DDBJ whole genome shotgun (WGS) entry which is preliminary data.</text>
</comment>
<keyword evidence="8 9" id="KW-0472">Membrane</keyword>
<comment type="similarity">
    <text evidence="1 9 10">Belongs to the peptidase A8 family.</text>
</comment>
<dbReference type="Proteomes" id="UP001595748">
    <property type="component" value="Unassembled WGS sequence"/>
</dbReference>
<keyword evidence="4 9" id="KW-0812">Transmembrane</keyword>
<dbReference type="PRINTS" id="PR00781">
    <property type="entry name" value="LIPOSIGPTASE"/>
</dbReference>
<feature type="transmembrane region" description="Helical" evidence="9">
    <location>
        <begin position="55"/>
        <end position="83"/>
    </location>
</feature>
<evidence type="ECO:0000313" key="12">
    <source>
        <dbReference type="Proteomes" id="UP001595748"/>
    </source>
</evidence>
<dbReference type="RefSeq" id="WP_135230438.1">
    <property type="nucleotide sequence ID" value="NZ_JBHRZF010000203.1"/>
</dbReference>
<dbReference type="NCBIfam" id="TIGR00077">
    <property type="entry name" value="lspA"/>
    <property type="match status" value="1"/>
</dbReference>
<reference evidence="12" key="1">
    <citation type="journal article" date="2019" name="Int. J. Syst. Evol. Microbiol.">
        <title>The Global Catalogue of Microorganisms (GCM) 10K type strain sequencing project: providing services to taxonomists for standard genome sequencing and annotation.</title>
        <authorList>
            <consortium name="The Broad Institute Genomics Platform"/>
            <consortium name="The Broad Institute Genome Sequencing Center for Infectious Disease"/>
            <person name="Wu L."/>
            <person name="Ma J."/>
        </authorList>
    </citation>
    <scope>NUCLEOTIDE SEQUENCE [LARGE SCALE GENOMIC DNA]</scope>
    <source>
        <strain evidence="12">CCTCC AB 2013263</strain>
    </source>
</reference>
<dbReference type="PANTHER" id="PTHR33695:SF1">
    <property type="entry name" value="LIPOPROTEIN SIGNAL PEPTIDASE"/>
    <property type="match status" value="1"/>
</dbReference>
<gene>
    <name evidence="9 11" type="primary">lspA</name>
    <name evidence="11" type="ORF">ACFOPQ_17490</name>
</gene>
<evidence type="ECO:0000256" key="9">
    <source>
        <dbReference type="HAMAP-Rule" id="MF_00161"/>
    </source>
</evidence>
<accession>A0ABV8AB48</accession>
<protein>
    <recommendedName>
        <fullName evidence="9">Lipoprotein signal peptidase</fullName>
        <ecNumber evidence="9">3.4.23.36</ecNumber>
    </recommendedName>
    <alternativeName>
        <fullName evidence="9">Prolipoprotein signal peptidase</fullName>
    </alternativeName>
    <alternativeName>
        <fullName evidence="9">Signal peptidase II</fullName>
        <shortName evidence="9">SPase II</shortName>
    </alternativeName>
</protein>
<feature type="active site" evidence="9">
    <location>
        <position position="117"/>
    </location>
</feature>
<evidence type="ECO:0000256" key="3">
    <source>
        <dbReference type="ARBA" id="ARBA00022670"/>
    </source>
</evidence>
<name>A0ABV8AB48_9DEIO</name>
<keyword evidence="6 9" id="KW-0378">Hydrolase</keyword>
<dbReference type="GO" id="GO:0004190">
    <property type="term" value="F:aspartic-type endopeptidase activity"/>
    <property type="evidence" value="ECO:0007669"/>
    <property type="project" value="UniProtKB-EC"/>
</dbReference>
<dbReference type="PANTHER" id="PTHR33695">
    <property type="entry name" value="LIPOPROTEIN SIGNAL PEPTIDASE"/>
    <property type="match status" value="1"/>
</dbReference>
<evidence type="ECO:0000256" key="1">
    <source>
        <dbReference type="ARBA" id="ARBA00006139"/>
    </source>
</evidence>
<organism evidence="11 12">
    <name type="scientific">Deinococcus antarcticus</name>
    <dbReference type="NCBI Taxonomy" id="1298767"/>
    <lineage>
        <taxon>Bacteria</taxon>
        <taxon>Thermotogati</taxon>
        <taxon>Deinococcota</taxon>
        <taxon>Deinococci</taxon>
        <taxon>Deinococcales</taxon>
        <taxon>Deinococcaceae</taxon>
        <taxon>Deinococcus</taxon>
    </lineage>
</organism>